<sequence>MTIPKYCKTCNLQDHKKEECFIIHPELKPTKEERHAQREKHHASGTRVLHRGKVVGPLNETNTESKEMQRDEIHNDLVEVEGKEQALTEGIQCSLTRKITFRTSEEQKEVNTFNAAI</sequence>
<gene>
    <name evidence="2" type="ORF">H5410_041221</name>
</gene>
<dbReference type="AlphaFoldDB" id="A0A9J5XQY8"/>
<feature type="region of interest" description="Disordered" evidence="1">
    <location>
        <begin position="31"/>
        <end position="70"/>
    </location>
</feature>
<name>A0A9J5XQY8_SOLCO</name>
<feature type="compositionally biased region" description="Basic residues" evidence="1">
    <location>
        <begin position="37"/>
        <end position="53"/>
    </location>
</feature>
<organism evidence="2 3">
    <name type="scientific">Solanum commersonii</name>
    <name type="common">Commerson's wild potato</name>
    <name type="synonym">Commerson's nightshade</name>
    <dbReference type="NCBI Taxonomy" id="4109"/>
    <lineage>
        <taxon>Eukaryota</taxon>
        <taxon>Viridiplantae</taxon>
        <taxon>Streptophyta</taxon>
        <taxon>Embryophyta</taxon>
        <taxon>Tracheophyta</taxon>
        <taxon>Spermatophyta</taxon>
        <taxon>Magnoliopsida</taxon>
        <taxon>eudicotyledons</taxon>
        <taxon>Gunneridae</taxon>
        <taxon>Pentapetalae</taxon>
        <taxon>asterids</taxon>
        <taxon>lamiids</taxon>
        <taxon>Solanales</taxon>
        <taxon>Solanaceae</taxon>
        <taxon>Solanoideae</taxon>
        <taxon>Solaneae</taxon>
        <taxon>Solanum</taxon>
    </lineage>
</organism>
<evidence type="ECO:0000313" key="2">
    <source>
        <dbReference type="EMBL" id="KAG5590707.1"/>
    </source>
</evidence>
<evidence type="ECO:0000313" key="3">
    <source>
        <dbReference type="Proteomes" id="UP000824120"/>
    </source>
</evidence>
<protein>
    <submittedName>
        <fullName evidence="2">Uncharacterized protein</fullName>
    </submittedName>
</protein>
<proteinExistence type="predicted"/>
<evidence type="ECO:0000256" key="1">
    <source>
        <dbReference type="SAM" id="MobiDB-lite"/>
    </source>
</evidence>
<dbReference type="Proteomes" id="UP000824120">
    <property type="component" value="Chromosome 8"/>
</dbReference>
<keyword evidence="3" id="KW-1185">Reference proteome</keyword>
<accession>A0A9J5XQY8</accession>
<reference evidence="2 3" key="1">
    <citation type="submission" date="2020-09" db="EMBL/GenBank/DDBJ databases">
        <title>De no assembly of potato wild relative species, Solanum commersonii.</title>
        <authorList>
            <person name="Cho K."/>
        </authorList>
    </citation>
    <scope>NUCLEOTIDE SEQUENCE [LARGE SCALE GENOMIC DNA]</scope>
    <source>
        <strain evidence="2">LZ3.2</strain>
        <tissue evidence="2">Leaf</tissue>
    </source>
</reference>
<comment type="caution">
    <text evidence="2">The sequence shown here is derived from an EMBL/GenBank/DDBJ whole genome shotgun (WGS) entry which is preliminary data.</text>
</comment>
<dbReference type="EMBL" id="JACXVP010000008">
    <property type="protein sequence ID" value="KAG5590707.1"/>
    <property type="molecule type" value="Genomic_DNA"/>
</dbReference>